<dbReference type="InterPro" id="IPR020843">
    <property type="entry name" value="ER"/>
</dbReference>
<dbReference type="InterPro" id="IPR036291">
    <property type="entry name" value="NAD(P)-bd_dom_sf"/>
</dbReference>
<evidence type="ECO:0000313" key="2">
    <source>
        <dbReference type="EMBL" id="MBM9507717.1"/>
    </source>
</evidence>
<proteinExistence type="predicted"/>
<protein>
    <submittedName>
        <fullName evidence="2">Zinc-binding dehydrogenase</fullName>
    </submittedName>
</protein>
<dbReference type="Gene3D" id="3.40.50.720">
    <property type="entry name" value="NAD(P)-binding Rossmann-like Domain"/>
    <property type="match status" value="1"/>
</dbReference>
<dbReference type="InterPro" id="IPR013154">
    <property type="entry name" value="ADH-like_N"/>
</dbReference>
<dbReference type="Proteomes" id="UP000749040">
    <property type="component" value="Unassembled WGS sequence"/>
</dbReference>
<name>A0ABS2TXA7_9ACTN</name>
<dbReference type="Pfam" id="PF08240">
    <property type="entry name" value="ADH_N"/>
    <property type="match status" value="1"/>
</dbReference>
<gene>
    <name evidence="2" type="ORF">ITX44_24855</name>
</gene>
<reference evidence="2 3" key="1">
    <citation type="submission" date="2021-01" db="EMBL/GenBank/DDBJ databases">
        <title>Streptomyces acididurans sp. nov., isolated from a peat swamp forest soil.</title>
        <authorList>
            <person name="Chantavorakit T."/>
            <person name="Duangmal K."/>
        </authorList>
    </citation>
    <scope>NUCLEOTIDE SEQUENCE [LARGE SCALE GENOMIC DNA]</scope>
    <source>
        <strain evidence="2 3">KK5PA1</strain>
    </source>
</reference>
<evidence type="ECO:0000259" key="1">
    <source>
        <dbReference type="SMART" id="SM00829"/>
    </source>
</evidence>
<accession>A0ABS2TXA7</accession>
<dbReference type="CDD" id="cd08270">
    <property type="entry name" value="MDR4"/>
    <property type="match status" value="1"/>
</dbReference>
<sequence>MVNSPDAGAPITITEVADPQPAPHQVLVKVHAFSVNRGELALLRVRPAGWRPGQDIAGVVVQEAADGSGPKAGTRIVGMVEGAGWSEQAAVDTGRLAALPDDLDFPEAAGLPMAGLTALRSLRQGGFLVGRRVLITGANGGVGRFQVQLAALAGAEVTAVSTRAEAAQDLLDLGASAVVSKTSEAEGLFHLIEESVGGASLEAAITKIVPGGTVVVLGNSSAEQAGIGVLDFVGGHEGARLQNYISYASTDPDDEDLRILAGLVGAGKLVSSVGRTADWSDLVTVLGEFRDRKVPGGKVVLTIG</sequence>
<dbReference type="InterPro" id="IPR052585">
    <property type="entry name" value="Lipid_raft_assoc_Zn_ADH"/>
</dbReference>
<organism evidence="2 3">
    <name type="scientific">Actinacidiphila acididurans</name>
    <dbReference type="NCBI Taxonomy" id="2784346"/>
    <lineage>
        <taxon>Bacteria</taxon>
        <taxon>Bacillati</taxon>
        <taxon>Actinomycetota</taxon>
        <taxon>Actinomycetes</taxon>
        <taxon>Kitasatosporales</taxon>
        <taxon>Streptomycetaceae</taxon>
        <taxon>Actinacidiphila</taxon>
    </lineage>
</organism>
<dbReference type="InterPro" id="IPR013149">
    <property type="entry name" value="ADH-like_C"/>
</dbReference>
<dbReference type="PANTHER" id="PTHR43482">
    <property type="entry name" value="PROTEIN AST1-RELATED"/>
    <property type="match status" value="1"/>
</dbReference>
<dbReference type="Pfam" id="PF00107">
    <property type="entry name" value="ADH_zinc_N"/>
    <property type="match status" value="1"/>
</dbReference>
<evidence type="ECO:0000313" key="3">
    <source>
        <dbReference type="Proteomes" id="UP000749040"/>
    </source>
</evidence>
<dbReference type="SMART" id="SM00829">
    <property type="entry name" value="PKS_ER"/>
    <property type="match status" value="1"/>
</dbReference>
<dbReference type="EMBL" id="JADKYB010000014">
    <property type="protein sequence ID" value="MBM9507717.1"/>
    <property type="molecule type" value="Genomic_DNA"/>
</dbReference>
<dbReference type="SUPFAM" id="SSF51735">
    <property type="entry name" value="NAD(P)-binding Rossmann-fold domains"/>
    <property type="match status" value="1"/>
</dbReference>
<dbReference type="RefSeq" id="WP_205359585.1">
    <property type="nucleotide sequence ID" value="NZ_JADKYB010000014.1"/>
</dbReference>
<comment type="caution">
    <text evidence="2">The sequence shown here is derived from an EMBL/GenBank/DDBJ whole genome shotgun (WGS) entry which is preliminary data.</text>
</comment>
<dbReference type="InterPro" id="IPR011032">
    <property type="entry name" value="GroES-like_sf"/>
</dbReference>
<feature type="domain" description="Enoyl reductase (ER)" evidence="1">
    <location>
        <begin position="8"/>
        <end position="301"/>
    </location>
</feature>
<keyword evidence="3" id="KW-1185">Reference proteome</keyword>
<dbReference type="SUPFAM" id="SSF50129">
    <property type="entry name" value="GroES-like"/>
    <property type="match status" value="1"/>
</dbReference>
<dbReference type="Gene3D" id="3.90.180.10">
    <property type="entry name" value="Medium-chain alcohol dehydrogenases, catalytic domain"/>
    <property type="match status" value="1"/>
</dbReference>
<dbReference type="PANTHER" id="PTHR43482:SF1">
    <property type="entry name" value="PROTEIN AST1-RELATED"/>
    <property type="match status" value="1"/>
</dbReference>